<comment type="catalytic activity">
    <reaction evidence="1 8">
        <text>Eliminative cleavage of (1-&gt;4)-alpha-D-galacturonan to give oligosaccharides with 4-deoxy-alpha-D-galact-4-enuronosyl groups at their non-reducing ends.</text>
        <dbReference type="EC" id="4.2.2.2"/>
    </reaction>
</comment>
<dbReference type="PANTHER" id="PTHR31683:SF187">
    <property type="entry name" value="PECTATE LYASE 18-RELATED"/>
    <property type="match status" value="1"/>
</dbReference>
<reference evidence="10 11" key="1">
    <citation type="journal article" date="2013" name="BMC Genomics">
        <title>The miniature genome of a carnivorous plant Genlisea aurea contains a low number of genes and short non-coding sequences.</title>
        <authorList>
            <person name="Leushkin E.V."/>
            <person name="Sutormin R.A."/>
            <person name="Nabieva E.R."/>
            <person name="Penin A.A."/>
            <person name="Kondrashov A.S."/>
            <person name="Logacheva M.D."/>
        </authorList>
    </citation>
    <scope>NUCLEOTIDE SEQUENCE [LARGE SCALE GENOMIC DNA]</scope>
</reference>
<evidence type="ECO:0000256" key="2">
    <source>
        <dbReference type="ARBA" id="ARBA00005220"/>
    </source>
</evidence>
<accession>S8BWT4</accession>
<dbReference type="Gene3D" id="2.160.20.10">
    <property type="entry name" value="Single-stranded right-handed beta-helix, Pectin lyase-like"/>
    <property type="match status" value="1"/>
</dbReference>
<dbReference type="GO" id="GO:0046872">
    <property type="term" value="F:metal ion binding"/>
    <property type="evidence" value="ECO:0007669"/>
    <property type="project" value="UniProtKB-KW"/>
</dbReference>
<keyword evidence="5 8" id="KW-0732">Signal</keyword>
<gene>
    <name evidence="10" type="ORF">M569_15740</name>
</gene>
<comment type="cofactor">
    <cofactor evidence="8">
        <name>Ca(2+)</name>
        <dbReference type="ChEBI" id="CHEBI:29108"/>
    </cofactor>
    <text evidence="8">Binds 1 Ca(2+) ion. Required for its activity.</text>
</comment>
<dbReference type="InterPro" id="IPR002022">
    <property type="entry name" value="Pec_lyase"/>
</dbReference>
<evidence type="ECO:0000256" key="7">
    <source>
        <dbReference type="ARBA" id="ARBA00023239"/>
    </source>
</evidence>
<feature type="signal peptide" evidence="8">
    <location>
        <begin position="1"/>
        <end position="22"/>
    </location>
</feature>
<evidence type="ECO:0000256" key="1">
    <source>
        <dbReference type="ARBA" id="ARBA00000695"/>
    </source>
</evidence>
<comment type="similarity">
    <text evidence="8">Belongs to the polysaccharide lyase 1 family.</text>
</comment>
<feature type="domain" description="Pectate lyase" evidence="9">
    <location>
        <begin position="100"/>
        <end position="255"/>
    </location>
</feature>
<dbReference type="InterPro" id="IPR045032">
    <property type="entry name" value="PEL"/>
</dbReference>
<dbReference type="InterPro" id="IPR018082">
    <property type="entry name" value="AmbAllergen"/>
</dbReference>
<evidence type="ECO:0000256" key="6">
    <source>
        <dbReference type="ARBA" id="ARBA00022837"/>
    </source>
</evidence>
<evidence type="ECO:0000256" key="5">
    <source>
        <dbReference type="ARBA" id="ARBA00022729"/>
    </source>
</evidence>
<dbReference type="PANTHER" id="PTHR31683">
    <property type="entry name" value="PECTATE LYASE 18-RELATED"/>
    <property type="match status" value="1"/>
</dbReference>
<keyword evidence="4 8" id="KW-0479">Metal-binding</keyword>
<proteinExistence type="inferred from homology"/>
<keyword evidence="6 8" id="KW-0106">Calcium</keyword>
<evidence type="ECO:0000256" key="4">
    <source>
        <dbReference type="ARBA" id="ARBA00022723"/>
    </source>
</evidence>
<dbReference type="InterPro" id="IPR011050">
    <property type="entry name" value="Pectin_lyase_fold/virulence"/>
</dbReference>
<name>S8BWT4_9LAMI</name>
<evidence type="ECO:0000313" key="10">
    <source>
        <dbReference type="EMBL" id="EPS59070.1"/>
    </source>
</evidence>
<dbReference type="EC" id="4.2.2.2" evidence="3 8"/>
<evidence type="ECO:0000256" key="3">
    <source>
        <dbReference type="ARBA" id="ARBA00012272"/>
    </source>
</evidence>
<protein>
    <recommendedName>
        <fullName evidence="3 8">Pectate lyase</fullName>
        <ecNumber evidence="3 8">4.2.2.2</ecNumber>
    </recommendedName>
</protein>
<dbReference type="EMBL" id="AUSU01008654">
    <property type="protein sequence ID" value="EPS59070.1"/>
    <property type="molecule type" value="Genomic_DNA"/>
</dbReference>
<sequence length="255" mass="28211">MAPPFHTLFLFAAFSFAVVGNACNSGNPIDDCWRCDLNWETNRRRLSDCGIGFGKGAVGGRDGRTYVVTDSGDDPLNPKRGTLRYGAIQTEPLWIVFSGDMTIELKQELLVSSFKTIDGRGADVHVAGGPCITLQYVTNVIVHGIRIHDCRQGGNAYVRDSPGHYGWRTESDGDGISIFGGSHIWIDHCSLWKCKDGLIDAVHGSTAITISNNLMYDHDKVMLLGHSDAYTRDRNMQVTVAFNRFDRGLVQRMPR</sequence>
<evidence type="ECO:0000256" key="8">
    <source>
        <dbReference type="RuleBase" id="RU361123"/>
    </source>
</evidence>
<feature type="chain" id="PRO_5005146711" description="Pectate lyase" evidence="8">
    <location>
        <begin position="23"/>
        <end position="255"/>
    </location>
</feature>
<keyword evidence="11" id="KW-1185">Reference proteome</keyword>
<comment type="caution">
    <text evidence="10">The sequence shown here is derived from an EMBL/GenBank/DDBJ whole genome shotgun (WGS) entry which is preliminary data.</text>
</comment>
<dbReference type="Pfam" id="PF00544">
    <property type="entry name" value="Pectate_lyase_4"/>
    <property type="match status" value="1"/>
</dbReference>
<dbReference type="InterPro" id="IPR012334">
    <property type="entry name" value="Pectin_lyas_fold"/>
</dbReference>
<dbReference type="SUPFAM" id="SSF51126">
    <property type="entry name" value="Pectin lyase-like"/>
    <property type="match status" value="1"/>
</dbReference>
<dbReference type="Proteomes" id="UP000015453">
    <property type="component" value="Unassembled WGS sequence"/>
</dbReference>
<dbReference type="PRINTS" id="PR00807">
    <property type="entry name" value="AMBALLERGEN"/>
</dbReference>
<keyword evidence="7 8" id="KW-0456">Lyase</keyword>
<dbReference type="OrthoDB" id="1637350at2759"/>
<dbReference type="UniPathway" id="UPA00545">
    <property type="reaction ID" value="UER00824"/>
</dbReference>
<evidence type="ECO:0000259" key="9">
    <source>
        <dbReference type="SMART" id="SM00656"/>
    </source>
</evidence>
<evidence type="ECO:0000313" key="11">
    <source>
        <dbReference type="Proteomes" id="UP000015453"/>
    </source>
</evidence>
<comment type="pathway">
    <text evidence="2 8">Glycan metabolism; pectin degradation; 2-dehydro-3-deoxy-D-gluconate from pectin: step 2/5.</text>
</comment>
<dbReference type="AlphaFoldDB" id="S8BWT4"/>
<dbReference type="GO" id="GO:0030570">
    <property type="term" value="F:pectate lyase activity"/>
    <property type="evidence" value="ECO:0007669"/>
    <property type="project" value="UniProtKB-EC"/>
</dbReference>
<organism evidence="10 11">
    <name type="scientific">Genlisea aurea</name>
    <dbReference type="NCBI Taxonomy" id="192259"/>
    <lineage>
        <taxon>Eukaryota</taxon>
        <taxon>Viridiplantae</taxon>
        <taxon>Streptophyta</taxon>
        <taxon>Embryophyta</taxon>
        <taxon>Tracheophyta</taxon>
        <taxon>Spermatophyta</taxon>
        <taxon>Magnoliopsida</taxon>
        <taxon>eudicotyledons</taxon>
        <taxon>Gunneridae</taxon>
        <taxon>Pentapetalae</taxon>
        <taxon>asterids</taxon>
        <taxon>lamiids</taxon>
        <taxon>Lamiales</taxon>
        <taxon>Lentibulariaceae</taxon>
        <taxon>Genlisea</taxon>
    </lineage>
</organism>
<dbReference type="GO" id="GO:0045490">
    <property type="term" value="P:pectin catabolic process"/>
    <property type="evidence" value="ECO:0007669"/>
    <property type="project" value="UniProtKB-UniPathway"/>
</dbReference>
<dbReference type="SMART" id="SM00656">
    <property type="entry name" value="Amb_all"/>
    <property type="match status" value="1"/>
</dbReference>